<name>A0ABV6KEA3_9BACI</name>
<keyword evidence="2" id="KW-1185">Reference proteome</keyword>
<dbReference type="Gene3D" id="3.40.50.720">
    <property type="entry name" value="NAD(P)-binding Rossmann-like Domain"/>
    <property type="match status" value="1"/>
</dbReference>
<comment type="caution">
    <text evidence="1">The sequence shown here is derived from an EMBL/GenBank/DDBJ whole genome shotgun (WGS) entry which is preliminary data.</text>
</comment>
<proteinExistence type="predicted"/>
<dbReference type="Proteomes" id="UP001589838">
    <property type="component" value="Unassembled WGS sequence"/>
</dbReference>
<sequence length="69" mass="7719">MKQRSALVIGATGLIGKSLVAKLRQHPAYQDIHLFVRKTIDIDDPHVNIRVGELESSPPESYPHVDNVF</sequence>
<evidence type="ECO:0000313" key="1">
    <source>
        <dbReference type="EMBL" id="MFC0471636.1"/>
    </source>
</evidence>
<gene>
    <name evidence="1" type="ORF">ACFFHM_14325</name>
</gene>
<dbReference type="SUPFAM" id="SSF51735">
    <property type="entry name" value="NAD(P)-binding Rossmann-fold domains"/>
    <property type="match status" value="1"/>
</dbReference>
<protein>
    <submittedName>
        <fullName evidence="1">Uncharacterized protein</fullName>
    </submittedName>
</protein>
<evidence type="ECO:0000313" key="2">
    <source>
        <dbReference type="Proteomes" id="UP001589838"/>
    </source>
</evidence>
<accession>A0ABV6KEA3</accession>
<organism evidence="1 2">
    <name type="scientific">Halalkalibacter kiskunsagensis</name>
    <dbReference type="NCBI Taxonomy" id="1548599"/>
    <lineage>
        <taxon>Bacteria</taxon>
        <taxon>Bacillati</taxon>
        <taxon>Bacillota</taxon>
        <taxon>Bacilli</taxon>
        <taxon>Bacillales</taxon>
        <taxon>Bacillaceae</taxon>
        <taxon>Halalkalibacter</taxon>
    </lineage>
</organism>
<dbReference type="EMBL" id="JBHLUX010000036">
    <property type="protein sequence ID" value="MFC0471636.1"/>
    <property type="molecule type" value="Genomic_DNA"/>
</dbReference>
<dbReference type="RefSeq" id="WP_335961658.1">
    <property type="nucleotide sequence ID" value="NZ_JAXBLX010000019.1"/>
</dbReference>
<reference evidence="1 2" key="1">
    <citation type="submission" date="2024-09" db="EMBL/GenBank/DDBJ databases">
        <authorList>
            <person name="Sun Q."/>
            <person name="Mori K."/>
        </authorList>
    </citation>
    <scope>NUCLEOTIDE SEQUENCE [LARGE SCALE GENOMIC DNA]</scope>
    <source>
        <strain evidence="1 2">NCAIM B.02610</strain>
    </source>
</reference>
<dbReference type="InterPro" id="IPR036291">
    <property type="entry name" value="NAD(P)-bd_dom_sf"/>
</dbReference>